<sequence>MKPTTNILIRRLIQEDDGADTFDTFDSTLSASNPPNPIFQLINRTSTTILTLFSLTIKMPFSPHSPLLYGLFSVYICRLADEDITPSPSSEVIVASGFDQPMPPLHARQTYFCKTTSPTQSSAVGRTSTTILTIFSLTIKMPFSPHNPLLHGLFSVYIRRLADEDIPYSLSS</sequence>
<evidence type="ECO:0000313" key="1">
    <source>
        <dbReference type="EMBL" id="KAL2472567.1"/>
    </source>
</evidence>
<name>A0ABD1Q9U0_9LAMI</name>
<dbReference type="Proteomes" id="UP001604277">
    <property type="component" value="Unassembled WGS sequence"/>
</dbReference>
<dbReference type="EMBL" id="JBFOLJ010000015">
    <property type="protein sequence ID" value="KAL2472567.1"/>
    <property type="molecule type" value="Genomic_DNA"/>
</dbReference>
<keyword evidence="2" id="KW-1185">Reference proteome</keyword>
<protein>
    <submittedName>
        <fullName evidence="1">Uncharacterized protein</fullName>
    </submittedName>
</protein>
<evidence type="ECO:0000313" key="2">
    <source>
        <dbReference type="Proteomes" id="UP001604277"/>
    </source>
</evidence>
<gene>
    <name evidence="1" type="ORF">Fot_48303</name>
</gene>
<accession>A0ABD1Q9U0</accession>
<comment type="caution">
    <text evidence="1">The sequence shown here is derived from an EMBL/GenBank/DDBJ whole genome shotgun (WGS) entry which is preliminary data.</text>
</comment>
<dbReference type="AlphaFoldDB" id="A0ABD1Q9U0"/>
<reference evidence="2" key="1">
    <citation type="submission" date="2024-07" db="EMBL/GenBank/DDBJ databases">
        <title>Two chromosome-level genome assemblies of Korean endemic species Abeliophyllum distichum and Forsythia ovata (Oleaceae).</title>
        <authorList>
            <person name="Jang H."/>
        </authorList>
    </citation>
    <scope>NUCLEOTIDE SEQUENCE [LARGE SCALE GENOMIC DNA]</scope>
</reference>
<organism evidence="1 2">
    <name type="scientific">Forsythia ovata</name>
    <dbReference type="NCBI Taxonomy" id="205694"/>
    <lineage>
        <taxon>Eukaryota</taxon>
        <taxon>Viridiplantae</taxon>
        <taxon>Streptophyta</taxon>
        <taxon>Embryophyta</taxon>
        <taxon>Tracheophyta</taxon>
        <taxon>Spermatophyta</taxon>
        <taxon>Magnoliopsida</taxon>
        <taxon>eudicotyledons</taxon>
        <taxon>Gunneridae</taxon>
        <taxon>Pentapetalae</taxon>
        <taxon>asterids</taxon>
        <taxon>lamiids</taxon>
        <taxon>Lamiales</taxon>
        <taxon>Oleaceae</taxon>
        <taxon>Forsythieae</taxon>
        <taxon>Forsythia</taxon>
    </lineage>
</organism>
<proteinExistence type="predicted"/>